<evidence type="ECO:0000313" key="2">
    <source>
        <dbReference type="Proteomes" id="UP000199226"/>
    </source>
</evidence>
<dbReference type="RefSeq" id="WP_245704452.1">
    <property type="nucleotide sequence ID" value="NZ_FNHH01000006.1"/>
</dbReference>
<dbReference type="Gene3D" id="3.60.15.10">
    <property type="entry name" value="Ribonuclease Z/Hydroxyacylglutathione hydrolase-like"/>
    <property type="match status" value="1"/>
</dbReference>
<dbReference type="STRING" id="990371.SAMN05421813_10625"/>
<dbReference type="SUPFAM" id="SSF56281">
    <property type="entry name" value="Metallo-hydrolase/oxidoreductase"/>
    <property type="match status" value="1"/>
</dbReference>
<keyword evidence="2" id="KW-1185">Reference proteome</keyword>
<evidence type="ECO:0000313" key="1">
    <source>
        <dbReference type="EMBL" id="SDM10047.1"/>
    </source>
</evidence>
<reference evidence="2" key="1">
    <citation type="submission" date="2016-10" db="EMBL/GenBank/DDBJ databases">
        <authorList>
            <person name="Varghese N."/>
            <person name="Submissions S."/>
        </authorList>
    </citation>
    <scope>NUCLEOTIDE SEQUENCE [LARGE SCALE GENOMIC DNA]</scope>
    <source>
        <strain evidence="2">DSM 24536</strain>
    </source>
</reference>
<protein>
    <submittedName>
        <fullName evidence="1">Putative mRNA 3-end processing factor</fullName>
    </submittedName>
</protein>
<accession>A0A1G9QHS6</accession>
<dbReference type="Proteomes" id="UP000199226">
    <property type="component" value="Unassembled WGS sequence"/>
</dbReference>
<gene>
    <name evidence="1" type="ORF">SAMN05421813_10625</name>
</gene>
<proteinExistence type="predicted"/>
<dbReference type="PANTHER" id="PTHR11203:SF49">
    <property type="entry name" value="BLL1145 PROTEIN"/>
    <property type="match status" value="1"/>
</dbReference>
<dbReference type="AlphaFoldDB" id="A0A1G9QHS6"/>
<dbReference type="InterPro" id="IPR036866">
    <property type="entry name" value="RibonucZ/Hydroxyglut_hydro"/>
</dbReference>
<dbReference type="PANTHER" id="PTHR11203">
    <property type="entry name" value="CLEAVAGE AND POLYADENYLATION SPECIFICITY FACTOR FAMILY MEMBER"/>
    <property type="match status" value="1"/>
</dbReference>
<dbReference type="GO" id="GO:0004521">
    <property type="term" value="F:RNA endonuclease activity"/>
    <property type="evidence" value="ECO:0007669"/>
    <property type="project" value="TreeGrafter"/>
</dbReference>
<dbReference type="InterPro" id="IPR050698">
    <property type="entry name" value="MBL"/>
</dbReference>
<sequence length="326" mass="37135">MSSSSRLAPEMIIEDFLILTDNGLYCRIGNFYLDPKHAVEHAVISHAHGDHAVRGNVNVYCTAASAAIIQHRYHKQAGKNFLIYSWSDIFDLNGVKISFIPAGHILGSAQILLEYLGIRYLYTGDYKLQEDPTCERIEFVKADVLITETTFADPSVKHPDAVDEIIKLNAFNHNVLLGAYSLGKAQRLSRLISDHCPQRSTLVHHSIFSLNKLYESFGFSPGKYELYNRKQMKQPDQNLVYIIPPLTFNSYIRAKNVVRAFASGWMKLQMNNDLQLLISDHVDWDDIITMLKEVEPRQVWTLHGNGTYLKEHFKGKLLVKLLNNAD</sequence>
<name>A0A1G9QHS6_9SPHI</name>
<organism evidence="1 2">
    <name type="scientific">Daejeonella rubra</name>
    <dbReference type="NCBI Taxonomy" id="990371"/>
    <lineage>
        <taxon>Bacteria</taxon>
        <taxon>Pseudomonadati</taxon>
        <taxon>Bacteroidota</taxon>
        <taxon>Sphingobacteriia</taxon>
        <taxon>Sphingobacteriales</taxon>
        <taxon>Sphingobacteriaceae</taxon>
        <taxon>Daejeonella</taxon>
    </lineage>
</organism>
<dbReference type="EMBL" id="FNHH01000006">
    <property type="protein sequence ID" value="SDM10047.1"/>
    <property type="molecule type" value="Genomic_DNA"/>
</dbReference>